<dbReference type="AlphaFoldDB" id="A0A251S4Q8"/>
<evidence type="ECO:0000313" key="1">
    <source>
        <dbReference type="EMBL" id="OTF93432.1"/>
    </source>
</evidence>
<keyword evidence="2" id="KW-1185">Reference proteome</keyword>
<sequence length="120" mass="13419">MLDRPVKSPVTINCGDIDGKFHDVAGLFSDVSNNNLCGTILVDGPFISFPIESLEKQQTEWTRAARTRILRFWMLNYTNGSGGLKLWQNIYQLSYDFSNNNLCGWSFHNAGGGRDVVGDN</sequence>
<accession>A0A251S4Q8</accession>
<dbReference type="EMBL" id="CM007905">
    <property type="protein sequence ID" value="OTF93432.1"/>
    <property type="molecule type" value="Genomic_DNA"/>
</dbReference>
<name>A0A251S4Q8_HELAN</name>
<proteinExistence type="predicted"/>
<protein>
    <submittedName>
        <fullName evidence="1">Uncharacterized protein</fullName>
    </submittedName>
</protein>
<reference evidence="2" key="1">
    <citation type="journal article" date="2017" name="Nature">
        <title>The sunflower genome provides insights into oil metabolism, flowering and Asterid evolution.</title>
        <authorList>
            <person name="Badouin H."/>
            <person name="Gouzy J."/>
            <person name="Grassa C.J."/>
            <person name="Murat F."/>
            <person name="Staton S.E."/>
            <person name="Cottret L."/>
            <person name="Lelandais-Briere C."/>
            <person name="Owens G.L."/>
            <person name="Carrere S."/>
            <person name="Mayjonade B."/>
            <person name="Legrand L."/>
            <person name="Gill N."/>
            <person name="Kane N.C."/>
            <person name="Bowers J.E."/>
            <person name="Hubner S."/>
            <person name="Bellec A."/>
            <person name="Berard A."/>
            <person name="Berges H."/>
            <person name="Blanchet N."/>
            <person name="Boniface M.C."/>
            <person name="Brunel D."/>
            <person name="Catrice O."/>
            <person name="Chaidir N."/>
            <person name="Claudel C."/>
            <person name="Donnadieu C."/>
            <person name="Faraut T."/>
            <person name="Fievet G."/>
            <person name="Helmstetter N."/>
            <person name="King M."/>
            <person name="Knapp S.J."/>
            <person name="Lai Z."/>
            <person name="Le Paslier M.C."/>
            <person name="Lippi Y."/>
            <person name="Lorenzon L."/>
            <person name="Mandel J.R."/>
            <person name="Marage G."/>
            <person name="Marchand G."/>
            <person name="Marquand E."/>
            <person name="Bret-Mestries E."/>
            <person name="Morien E."/>
            <person name="Nambeesan S."/>
            <person name="Nguyen T."/>
            <person name="Pegot-Espagnet P."/>
            <person name="Pouilly N."/>
            <person name="Raftis F."/>
            <person name="Sallet E."/>
            <person name="Schiex T."/>
            <person name="Thomas J."/>
            <person name="Vandecasteele C."/>
            <person name="Vares D."/>
            <person name="Vear F."/>
            <person name="Vautrin S."/>
            <person name="Crespi M."/>
            <person name="Mangin B."/>
            <person name="Burke J.M."/>
            <person name="Salse J."/>
            <person name="Munos S."/>
            <person name="Vincourt P."/>
            <person name="Rieseberg L.H."/>
            <person name="Langlade N.B."/>
        </authorList>
    </citation>
    <scope>NUCLEOTIDE SEQUENCE [LARGE SCALE GENOMIC DNA]</scope>
    <source>
        <strain evidence="2">cv. SF193</strain>
    </source>
</reference>
<gene>
    <name evidence="1" type="ORF">HannXRQ_Chr16g0532831</name>
</gene>
<dbReference type="Proteomes" id="UP000215914">
    <property type="component" value="Chromosome 16"/>
</dbReference>
<organism evidence="1 2">
    <name type="scientific">Helianthus annuus</name>
    <name type="common">Common sunflower</name>
    <dbReference type="NCBI Taxonomy" id="4232"/>
    <lineage>
        <taxon>Eukaryota</taxon>
        <taxon>Viridiplantae</taxon>
        <taxon>Streptophyta</taxon>
        <taxon>Embryophyta</taxon>
        <taxon>Tracheophyta</taxon>
        <taxon>Spermatophyta</taxon>
        <taxon>Magnoliopsida</taxon>
        <taxon>eudicotyledons</taxon>
        <taxon>Gunneridae</taxon>
        <taxon>Pentapetalae</taxon>
        <taxon>asterids</taxon>
        <taxon>campanulids</taxon>
        <taxon>Asterales</taxon>
        <taxon>Asteraceae</taxon>
        <taxon>Asteroideae</taxon>
        <taxon>Heliantheae alliance</taxon>
        <taxon>Heliantheae</taxon>
        <taxon>Helianthus</taxon>
    </lineage>
</organism>
<dbReference type="InParanoid" id="A0A251S4Q8"/>
<evidence type="ECO:0000313" key="2">
    <source>
        <dbReference type="Proteomes" id="UP000215914"/>
    </source>
</evidence>